<feature type="compositionally biased region" description="Basic and acidic residues" evidence="2">
    <location>
        <begin position="167"/>
        <end position="188"/>
    </location>
</feature>
<dbReference type="Pfam" id="PF13174">
    <property type="entry name" value="TPR_6"/>
    <property type="match status" value="1"/>
</dbReference>
<protein>
    <submittedName>
        <fullName evidence="4">Tol-pal system protein YbgF</fullName>
    </submittedName>
</protein>
<dbReference type="PROSITE" id="PS50005">
    <property type="entry name" value="TPR"/>
    <property type="match status" value="1"/>
</dbReference>
<accession>A0A7C2TFP1</accession>
<feature type="compositionally biased region" description="Basic and acidic residues" evidence="2">
    <location>
        <begin position="146"/>
        <end position="157"/>
    </location>
</feature>
<dbReference type="SUPFAM" id="SSF48452">
    <property type="entry name" value="TPR-like"/>
    <property type="match status" value="1"/>
</dbReference>
<dbReference type="InterPro" id="IPR019734">
    <property type="entry name" value="TPR_rpt"/>
</dbReference>
<dbReference type="AlphaFoldDB" id="A0A7C2TFP1"/>
<dbReference type="Proteomes" id="UP000885986">
    <property type="component" value="Unassembled WGS sequence"/>
</dbReference>
<feature type="chain" id="PRO_5039948916" evidence="3">
    <location>
        <begin position="22"/>
        <end position="359"/>
    </location>
</feature>
<dbReference type="NCBIfam" id="TIGR02795">
    <property type="entry name" value="tol_pal_ybgF"/>
    <property type="match status" value="1"/>
</dbReference>
<feature type="repeat" description="TPR" evidence="1">
    <location>
        <begin position="275"/>
        <end position="308"/>
    </location>
</feature>
<comment type="caution">
    <text evidence="4">The sequence shown here is derived from an EMBL/GenBank/DDBJ whole genome shotgun (WGS) entry which is preliminary data.</text>
</comment>
<dbReference type="HAMAP" id="MF_02066">
    <property type="entry name" value="CpoB"/>
    <property type="match status" value="1"/>
</dbReference>
<feature type="region of interest" description="Disordered" evidence="2">
    <location>
        <begin position="136"/>
        <end position="237"/>
    </location>
</feature>
<evidence type="ECO:0000256" key="1">
    <source>
        <dbReference type="PROSITE-ProRule" id="PRU00339"/>
    </source>
</evidence>
<dbReference type="InterPro" id="IPR014162">
    <property type="entry name" value="CpoB_C"/>
</dbReference>
<name>A0A7C2TFP1_9BACT</name>
<proteinExistence type="inferred from homology"/>
<gene>
    <name evidence="4" type="primary">ybgF</name>
    <name evidence="4" type="ORF">ENN98_01520</name>
</gene>
<dbReference type="GO" id="GO:0051301">
    <property type="term" value="P:cell division"/>
    <property type="evidence" value="ECO:0007669"/>
    <property type="project" value="InterPro"/>
</dbReference>
<keyword evidence="1" id="KW-0802">TPR repeat</keyword>
<dbReference type="Pfam" id="PF13432">
    <property type="entry name" value="TPR_16"/>
    <property type="match status" value="1"/>
</dbReference>
<sequence>MKKSMLSFALLAGLTPFMVQCVATEQDLRGVDLRTRTLDNRLTEVERLTETVRGQAAVQARLGSDLGSINDRLLQHQGRMEEIDHQLIRAREQQEAAQRNTSIRLDNIDIKLKEITELLEARDRKLTAALDDVARQQRENSQQIQELREQRAREAAERAAAAARAAEAAKREAEERARREAAERERARAATAPTGGPRDIVPENMKQKVDSASSTTAATTPASQPATRAEAAPAPAAGQNLYEQGRNHLRDKKYQDAYAALARFLEQTPRGETAADARFLLGESLYHLKEFELAILEYQKLIADFPGNARIPEAMLRQGMAFEELREPSTAAIIYERLAGEFPNSSQAKQAREKLQKIR</sequence>
<dbReference type="EMBL" id="DSDS01000035">
    <property type="protein sequence ID" value="HET97386.1"/>
    <property type="molecule type" value="Genomic_DNA"/>
</dbReference>
<organism evidence="4">
    <name type="scientific">Desulfurivibrio alkaliphilus</name>
    <dbReference type="NCBI Taxonomy" id="427923"/>
    <lineage>
        <taxon>Bacteria</taxon>
        <taxon>Pseudomonadati</taxon>
        <taxon>Thermodesulfobacteriota</taxon>
        <taxon>Desulfobulbia</taxon>
        <taxon>Desulfobulbales</taxon>
        <taxon>Desulfobulbaceae</taxon>
        <taxon>Desulfurivibrio</taxon>
    </lineage>
</organism>
<evidence type="ECO:0000313" key="4">
    <source>
        <dbReference type="EMBL" id="HET97386.1"/>
    </source>
</evidence>
<reference evidence="4" key="1">
    <citation type="journal article" date="2020" name="mSystems">
        <title>Genome- and Community-Level Interaction Insights into Carbon Utilization and Element Cycling Functions of Hydrothermarchaeota in Hydrothermal Sediment.</title>
        <authorList>
            <person name="Zhou Z."/>
            <person name="Liu Y."/>
            <person name="Xu W."/>
            <person name="Pan J."/>
            <person name="Luo Z.H."/>
            <person name="Li M."/>
        </authorList>
    </citation>
    <scope>NUCLEOTIDE SEQUENCE [LARGE SCALE GENOMIC DNA]</scope>
    <source>
        <strain evidence="4">SpSt-1224</strain>
    </source>
</reference>
<dbReference type="InterPro" id="IPR034706">
    <property type="entry name" value="CpoB"/>
</dbReference>
<evidence type="ECO:0000256" key="3">
    <source>
        <dbReference type="SAM" id="SignalP"/>
    </source>
</evidence>
<keyword evidence="3" id="KW-0732">Signal</keyword>
<evidence type="ECO:0000256" key="2">
    <source>
        <dbReference type="SAM" id="MobiDB-lite"/>
    </source>
</evidence>
<feature type="signal peptide" evidence="3">
    <location>
        <begin position="1"/>
        <end position="21"/>
    </location>
</feature>
<feature type="compositionally biased region" description="Low complexity" evidence="2">
    <location>
        <begin position="211"/>
        <end position="237"/>
    </location>
</feature>
<dbReference type="InterPro" id="IPR011990">
    <property type="entry name" value="TPR-like_helical_dom_sf"/>
</dbReference>
<dbReference type="Gene3D" id="1.25.40.10">
    <property type="entry name" value="Tetratricopeptide repeat domain"/>
    <property type="match status" value="1"/>
</dbReference>